<dbReference type="AlphaFoldDB" id="A0A286FG86"/>
<gene>
    <name evidence="3" type="ORF">SAMN06269250_2066</name>
</gene>
<sequence>MRASFGFFFICLMGLLPGLSPVATAQLQCAERLSFTPVTQPNLIEWSKFPDFSLPFPIIYGGPRFSDTQASPLRHGFSQLVDVRDNEFGSLVKPAQRAVVYYGVATGLGQPWETIESPWANDLNAYRANWDSFLSGLAGGQKNSAGLYILPISRLALDIERILETDTRILRIKTDTRVPAQYRNLSDANFIAAYKRDMRNLYAEAARYIRQHADLTNISLTSYADSPVLNTYMNVSTFSWADWSTNLARTNYLVQDSTGRSIGGPYYEQLNSLSPSAYYFYDYPNPFARQYLAYLLFQVEVNRAWSPKPVVPWVWLRYHDSSTSYPNFIQRFMAEATAIFPFFSGAAGLWLWENPTLTPTRTDTYAAYEHFTHGLYRLSRFADMFQGTYELVIETPARDLLDKELPVWRGVAKGNKILVAAQNPYAEEGAKTNLTVRYKTWQQTIELTGREVYLCQFDMGVVTANEPVLANMTVFPNPAQTTLTVTFGRLPATPTSLTLLNTSGQPVVKREVNTLKESVNIANLPAGIYFLRVQSGDQIQSKKIVIQGL</sequence>
<name>A0A286FG86_9BACT</name>
<dbReference type="Pfam" id="PF18962">
    <property type="entry name" value="Por_Secre_tail"/>
    <property type="match status" value="1"/>
</dbReference>
<dbReference type="OrthoDB" id="920124at2"/>
<keyword evidence="4" id="KW-1185">Reference proteome</keyword>
<accession>A0A286FG86</accession>
<dbReference type="Proteomes" id="UP000219452">
    <property type="component" value="Unassembled WGS sequence"/>
</dbReference>
<organism evidence="3 4">
    <name type="scientific">Spirosoma fluviale</name>
    <dbReference type="NCBI Taxonomy" id="1597977"/>
    <lineage>
        <taxon>Bacteria</taxon>
        <taxon>Pseudomonadati</taxon>
        <taxon>Bacteroidota</taxon>
        <taxon>Cytophagia</taxon>
        <taxon>Cytophagales</taxon>
        <taxon>Cytophagaceae</taxon>
        <taxon>Spirosoma</taxon>
    </lineage>
</organism>
<dbReference type="NCBIfam" id="TIGR04183">
    <property type="entry name" value="Por_Secre_tail"/>
    <property type="match status" value="1"/>
</dbReference>
<feature type="domain" description="Secretion system C-terminal sorting" evidence="2">
    <location>
        <begin position="474"/>
        <end position="546"/>
    </location>
</feature>
<feature type="signal peptide" evidence="1">
    <location>
        <begin position="1"/>
        <end position="25"/>
    </location>
</feature>
<dbReference type="RefSeq" id="WP_097125626.1">
    <property type="nucleotide sequence ID" value="NZ_OCNH01000001.1"/>
</dbReference>
<reference evidence="4" key="1">
    <citation type="submission" date="2017-09" db="EMBL/GenBank/DDBJ databases">
        <authorList>
            <person name="Varghese N."/>
            <person name="Submissions S."/>
        </authorList>
    </citation>
    <scope>NUCLEOTIDE SEQUENCE [LARGE SCALE GENOMIC DNA]</scope>
    <source>
        <strain evidence="4">DSM 29961</strain>
    </source>
</reference>
<proteinExistence type="predicted"/>
<evidence type="ECO:0000256" key="1">
    <source>
        <dbReference type="SAM" id="SignalP"/>
    </source>
</evidence>
<dbReference type="EMBL" id="OCNH01000001">
    <property type="protein sequence ID" value="SOD82230.1"/>
    <property type="molecule type" value="Genomic_DNA"/>
</dbReference>
<feature type="chain" id="PRO_5012448253" evidence="1">
    <location>
        <begin position="26"/>
        <end position="549"/>
    </location>
</feature>
<keyword evidence="1" id="KW-0732">Signal</keyword>
<evidence type="ECO:0000259" key="2">
    <source>
        <dbReference type="Pfam" id="PF18962"/>
    </source>
</evidence>
<evidence type="ECO:0000313" key="4">
    <source>
        <dbReference type="Proteomes" id="UP000219452"/>
    </source>
</evidence>
<dbReference type="InterPro" id="IPR026444">
    <property type="entry name" value="Secre_tail"/>
</dbReference>
<protein>
    <submittedName>
        <fullName evidence="3">Por secretion system C-terminal sorting domain-containing protein</fullName>
    </submittedName>
</protein>
<evidence type="ECO:0000313" key="3">
    <source>
        <dbReference type="EMBL" id="SOD82230.1"/>
    </source>
</evidence>